<dbReference type="Proteomes" id="UP000198694">
    <property type="component" value="Unassembled WGS sequence"/>
</dbReference>
<dbReference type="STRING" id="407036.SAMN05216243_3292"/>
<evidence type="ECO:0000313" key="2">
    <source>
        <dbReference type="Proteomes" id="UP000198694"/>
    </source>
</evidence>
<dbReference type="EMBL" id="FNFL01000007">
    <property type="protein sequence ID" value="SDK47578.1"/>
    <property type="molecule type" value="Genomic_DNA"/>
</dbReference>
<dbReference type="AlphaFoldDB" id="A0A1G9C7D6"/>
<dbReference type="RefSeq" id="WP_093216489.1">
    <property type="nucleotide sequence ID" value="NZ_FNFL01000007.1"/>
</dbReference>
<name>A0A1G9C7D6_9BACI</name>
<keyword evidence="2" id="KW-1185">Reference proteome</keyword>
<organism evidence="1 2">
    <name type="scientific">Sediminibacillus albus</name>
    <dbReference type="NCBI Taxonomy" id="407036"/>
    <lineage>
        <taxon>Bacteria</taxon>
        <taxon>Bacillati</taxon>
        <taxon>Bacillota</taxon>
        <taxon>Bacilli</taxon>
        <taxon>Bacillales</taxon>
        <taxon>Bacillaceae</taxon>
        <taxon>Sediminibacillus</taxon>
    </lineage>
</organism>
<reference evidence="1 2" key="1">
    <citation type="submission" date="2016-10" db="EMBL/GenBank/DDBJ databases">
        <authorList>
            <person name="de Groot N.N."/>
        </authorList>
    </citation>
    <scope>NUCLEOTIDE SEQUENCE [LARGE SCALE GENOMIC DNA]</scope>
    <source>
        <strain evidence="1 2">CGMCC 1.6502</strain>
    </source>
</reference>
<evidence type="ECO:0000313" key="1">
    <source>
        <dbReference type="EMBL" id="SDK47578.1"/>
    </source>
</evidence>
<accession>A0A1G9C7D6</accession>
<dbReference type="OrthoDB" id="6045594at2"/>
<protein>
    <submittedName>
        <fullName evidence="1">Uncharacterized protein</fullName>
    </submittedName>
</protein>
<proteinExistence type="predicted"/>
<gene>
    <name evidence="1" type="ORF">SAMN05216243_3292</name>
</gene>
<sequence>MRKQKVLDVLNNLEVFEQQGGEDAYMLVEINDDVLNKLEQVGVSEKTVKKYGDDETFCILAFAFGEGYANDYVGQLVYEYQEDIHSYFGLSYATHLVIPRSVLQSMPEKWQYNFVKLLNELDDTNWRDLLPEGMYKVEYRDYGYESNEETEREEFTWKDEVIDPLLNYDRGRRNIFI</sequence>